<dbReference type="RefSeq" id="WP_194105109.1">
    <property type="nucleotide sequence ID" value="NZ_JADFFM010000001.1"/>
</dbReference>
<evidence type="ECO:0000313" key="2">
    <source>
        <dbReference type="Proteomes" id="UP000632774"/>
    </source>
</evidence>
<dbReference type="Proteomes" id="UP000632774">
    <property type="component" value="Unassembled WGS sequence"/>
</dbReference>
<accession>A0ABR9XE99</accession>
<comment type="caution">
    <text evidence="1">The sequence shown here is derived from an EMBL/GenBank/DDBJ whole genome shotgun (WGS) entry which is preliminary data.</text>
</comment>
<keyword evidence="2" id="KW-1185">Reference proteome</keyword>
<name>A0ABR9XE99_9SPHI</name>
<evidence type="ECO:0000313" key="1">
    <source>
        <dbReference type="EMBL" id="MBE9665718.1"/>
    </source>
</evidence>
<dbReference type="EMBL" id="JADFFM010000001">
    <property type="protein sequence ID" value="MBE9665718.1"/>
    <property type="molecule type" value="Genomic_DNA"/>
</dbReference>
<protein>
    <submittedName>
        <fullName evidence="1">Uncharacterized protein</fullName>
    </submittedName>
</protein>
<proteinExistence type="predicted"/>
<reference evidence="1 2" key="1">
    <citation type="submission" date="2020-10" db="EMBL/GenBank/DDBJ databases">
        <title>Mucilaginibacter mali sp. nov., isolated from rhizosphere soil of apple orchard.</title>
        <authorList>
            <person name="Lee J.-S."/>
            <person name="Kim H.S."/>
            <person name="Kim J.-S."/>
        </authorList>
    </citation>
    <scope>NUCLEOTIDE SEQUENCE [LARGE SCALE GENOMIC DNA]</scope>
    <source>
        <strain evidence="1 2">KCTC 23157</strain>
    </source>
</reference>
<sequence>MAWVTTSKTCVSVYGALDDMNQFAQPKTFEESGPMAMQELQFFISLASGDLNAESAMAIAMTFEGLLNASYAGQYKTGVDANKAITKIVAMLEIATKTVAQLAEVVDTIYIF</sequence>
<organism evidence="1 2">
    <name type="scientific">Mucilaginibacter boryungensis</name>
    <dbReference type="NCBI Taxonomy" id="768480"/>
    <lineage>
        <taxon>Bacteria</taxon>
        <taxon>Pseudomonadati</taxon>
        <taxon>Bacteroidota</taxon>
        <taxon>Sphingobacteriia</taxon>
        <taxon>Sphingobacteriales</taxon>
        <taxon>Sphingobacteriaceae</taxon>
        <taxon>Mucilaginibacter</taxon>
    </lineage>
</organism>
<gene>
    <name evidence="1" type="ORF">IRJ18_05045</name>
</gene>